<name>A0ABQ5E693_9ASTR</name>
<evidence type="ECO:0000313" key="3">
    <source>
        <dbReference type="Proteomes" id="UP001151760"/>
    </source>
</evidence>
<dbReference type="Proteomes" id="UP001151760">
    <property type="component" value="Unassembled WGS sequence"/>
</dbReference>
<reference evidence="2" key="1">
    <citation type="journal article" date="2022" name="Int. J. Mol. Sci.">
        <title>Draft Genome of Tanacetum Coccineum: Genomic Comparison of Closely Related Tanacetum-Family Plants.</title>
        <authorList>
            <person name="Yamashiro T."/>
            <person name="Shiraishi A."/>
            <person name="Nakayama K."/>
            <person name="Satake H."/>
        </authorList>
    </citation>
    <scope>NUCLEOTIDE SEQUENCE</scope>
</reference>
<comment type="caution">
    <text evidence="2">The sequence shown here is derived from an EMBL/GenBank/DDBJ whole genome shotgun (WGS) entry which is preliminary data.</text>
</comment>
<feature type="compositionally biased region" description="Basic and acidic residues" evidence="1">
    <location>
        <begin position="43"/>
        <end position="67"/>
    </location>
</feature>
<evidence type="ECO:0000313" key="2">
    <source>
        <dbReference type="EMBL" id="GJT46378.1"/>
    </source>
</evidence>
<organism evidence="2 3">
    <name type="scientific">Tanacetum coccineum</name>
    <dbReference type="NCBI Taxonomy" id="301880"/>
    <lineage>
        <taxon>Eukaryota</taxon>
        <taxon>Viridiplantae</taxon>
        <taxon>Streptophyta</taxon>
        <taxon>Embryophyta</taxon>
        <taxon>Tracheophyta</taxon>
        <taxon>Spermatophyta</taxon>
        <taxon>Magnoliopsida</taxon>
        <taxon>eudicotyledons</taxon>
        <taxon>Gunneridae</taxon>
        <taxon>Pentapetalae</taxon>
        <taxon>asterids</taxon>
        <taxon>campanulids</taxon>
        <taxon>Asterales</taxon>
        <taxon>Asteraceae</taxon>
        <taxon>Asteroideae</taxon>
        <taxon>Anthemideae</taxon>
        <taxon>Anthemidinae</taxon>
        <taxon>Tanacetum</taxon>
    </lineage>
</organism>
<proteinExistence type="predicted"/>
<accession>A0ABQ5E693</accession>
<sequence length="295" mass="33291">MMTEMYEVFRGQSFSAPSGSVTPTLALTHIPANVEGENATHTATEEPLSHTERETDANKHEKPEEPKLTTNANIEFIGSSTHQPPIIQATPITIISPEPIVPQREGKGIATKDQAEDQRKLVKASSIVCPDPDEPARLIAIRKPEVIKIVREEAKKLGIHPKEEITTKVGVFKKAQDAEHAVFKRQHTMKVRKSLKLRKHKGTDGRNFDVHNPFLFGEFGISELDELRETIPKKKNAVVKDLIIFSKSKHMELEPEVRIPELECNRSLFENVPFVNNMVIEKLEYGIFFTDEFGD</sequence>
<dbReference type="EMBL" id="BQNB010015980">
    <property type="protein sequence ID" value="GJT46378.1"/>
    <property type="molecule type" value="Genomic_DNA"/>
</dbReference>
<gene>
    <name evidence="2" type="ORF">Tco_0955093</name>
</gene>
<keyword evidence="3" id="KW-1185">Reference proteome</keyword>
<protein>
    <recommendedName>
        <fullName evidence="4">Reverse transcriptase domain-containing protein</fullName>
    </recommendedName>
</protein>
<evidence type="ECO:0008006" key="4">
    <source>
        <dbReference type="Google" id="ProtNLM"/>
    </source>
</evidence>
<evidence type="ECO:0000256" key="1">
    <source>
        <dbReference type="SAM" id="MobiDB-lite"/>
    </source>
</evidence>
<feature type="region of interest" description="Disordered" evidence="1">
    <location>
        <begin position="33"/>
        <end position="67"/>
    </location>
</feature>
<reference evidence="2" key="2">
    <citation type="submission" date="2022-01" db="EMBL/GenBank/DDBJ databases">
        <authorList>
            <person name="Yamashiro T."/>
            <person name="Shiraishi A."/>
            <person name="Satake H."/>
            <person name="Nakayama K."/>
        </authorList>
    </citation>
    <scope>NUCLEOTIDE SEQUENCE</scope>
</reference>